<feature type="compositionally biased region" description="Acidic residues" evidence="2">
    <location>
        <begin position="165"/>
        <end position="181"/>
    </location>
</feature>
<proteinExistence type="predicted"/>
<evidence type="ECO:0000313" key="5">
    <source>
        <dbReference type="Proteomes" id="UP000319160"/>
    </source>
</evidence>
<feature type="compositionally biased region" description="Polar residues" evidence="2">
    <location>
        <begin position="48"/>
        <end position="59"/>
    </location>
</feature>
<gene>
    <name evidence="4" type="ORF">FHL15_008374</name>
</gene>
<evidence type="ECO:0000256" key="2">
    <source>
        <dbReference type="SAM" id="MobiDB-lite"/>
    </source>
</evidence>
<dbReference type="Pfam" id="PF00098">
    <property type="entry name" value="zf-CCHC"/>
    <property type="match status" value="1"/>
</dbReference>
<organism evidence="4 5">
    <name type="scientific">Xylaria flabelliformis</name>
    <dbReference type="NCBI Taxonomy" id="2512241"/>
    <lineage>
        <taxon>Eukaryota</taxon>
        <taxon>Fungi</taxon>
        <taxon>Dikarya</taxon>
        <taxon>Ascomycota</taxon>
        <taxon>Pezizomycotina</taxon>
        <taxon>Sordariomycetes</taxon>
        <taxon>Xylariomycetidae</taxon>
        <taxon>Xylariales</taxon>
        <taxon>Xylariaceae</taxon>
        <taxon>Xylaria</taxon>
    </lineage>
</organism>
<keyword evidence="1" id="KW-0479">Metal-binding</keyword>
<keyword evidence="1" id="KW-0863">Zinc-finger</keyword>
<evidence type="ECO:0000259" key="3">
    <source>
        <dbReference type="PROSITE" id="PS50158"/>
    </source>
</evidence>
<dbReference type="STRING" id="2512241.A0A553HS79"/>
<dbReference type="SMART" id="SM00343">
    <property type="entry name" value="ZnF_C2HC"/>
    <property type="match status" value="1"/>
</dbReference>
<dbReference type="Gene3D" id="4.10.60.10">
    <property type="entry name" value="Zinc finger, CCHC-type"/>
    <property type="match status" value="1"/>
</dbReference>
<keyword evidence="5" id="KW-1185">Reference proteome</keyword>
<evidence type="ECO:0000313" key="4">
    <source>
        <dbReference type="EMBL" id="TRX90795.1"/>
    </source>
</evidence>
<dbReference type="SUPFAM" id="SSF57756">
    <property type="entry name" value="Retrovirus zinc finger-like domains"/>
    <property type="match status" value="1"/>
</dbReference>
<dbReference type="InterPro" id="IPR001878">
    <property type="entry name" value="Znf_CCHC"/>
</dbReference>
<comment type="caution">
    <text evidence="4">The sequence shown here is derived from an EMBL/GenBank/DDBJ whole genome shotgun (WGS) entry which is preliminary data.</text>
</comment>
<feature type="compositionally biased region" description="Polar residues" evidence="2">
    <location>
        <begin position="192"/>
        <end position="210"/>
    </location>
</feature>
<sequence>MASPGTPKTMSSRLLTMKFMQRAAASTPSTPGTPPPNDQSNKRRKVSHNTTPQENVDTLVNQAAIQAAIAEEEKKVESALLKRAEELGDAHWVLDVPPQAKGHTVRTPLNVIQVGFAQIDSSDILGNESDPAGTLHESVPALRRYNMDKKKTTKKTSKNSSDSGSESESDSGSDSDSDSDSDISSSEETSGRQSFGSKSRVTSTIQSSAKTLPKGKKSTEQLKAMQLAEKRRRKEVKLNNPKGGIISISSGGGPSPRPSVSFTCFKCGQRGHKAIDCKNPGNRTVTNFDFGSIPAAASRWSREYTWVETQTQRK</sequence>
<protein>
    <recommendedName>
        <fullName evidence="3">CCHC-type domain-containing protein</fullName>
    </recommendedName>
</protein>
<feature type="compositionally biased region" description="Polar residues" evidence="2">
    <location>
        <begin position="1"/>
        <end position="14"/>
    </location>
</feature>
<feature type="region of interest" description="Disordered" evidence="2">
    <location>
        <begin position="1"/>
        <end position="59"/>
    </location>
</feature>
<reference evidence="5" key="1">
    <citation type="submission" date="2019-06" db="EMBL/GenBank/DDBJ databases">
        <title>Draft genome sequence of the griseofulvin-producing fungus Xylaria cubensis strain G536.</title>
        <authorList>
            <person name="Mead M.E."/>
            <person name="Raja H.A."/>
            <person name="Steenwyk J.L."/>
            <person name="Knowles S.L."/>
            <person name="Oberlies N.H."/>
            <person name="Rokas A."/>
        </authorList>
    </citation>
    <scope>NUCLEOTIDE SEQUENCE [LARGE SCALE GENOMIC DNA]</scope>
    <source>
        <strain evidence="5">G536</strain>
    </source>
</reference>
<feature type="domain" description="CCHC-type" evidence="3">
    <location>
        <begin position="264"/>
        <end position="279"/>
    </location>
</feature>
<dbReference type="GO" id="GO:0003676">
    <property type="term" value="F:nucleic acid binding"/>
    <property type="evidence" value="ECO:0007669"/>
    <property type="project" value="InterPro"/>
</dbReference>
<dbReference type="GO" id="GO:0008270">
    <property type="term" value="F:zinc ion binding"/>
    <property type="evidence" value="ECO:0007669"/>
    <property type="project" value="UniProtKB-KW"/>
</dbReference>
<dbReference type="OrthoDB" id="427960at2759"/>
<dbReference type="EMBL" id="VFLP01000052">
    <property type="protein sequence ID" value="TRX90795.1"/>
    <property type="molecule type" value="Genomic_DNA"/>
</dbReference>
<name>A0A553HS79_9PEZI</name>
<dbReference type="Proteomes" id="UP000319160">
    <property type="component" value="Unassembled WGS sequence"/>
</dbReference>
<dbReference type="AlphaFoldDB" id="A0A553HS79"/>
<evidence type="ECO:0000256" key="1">
    <source>
        <dbReference type="PROSITE-ProRule" id="PRU00047"/>
    </source>
</evidence>
<accession>A0A553HS79</accession>
<dbReference type="InterPro" id="IPR036875">
    <property type="entry name" value="Znf_CCHC_sf"/>
</dbReference>
<dbReference type="PROSITE" id="PS50158">
    <property type="entry name" value="ZF_CCHC"/>
    <property type="match status" value="1"/>
</dbReference>
<feature type="region of interest" description="Disordered" evidence="2">
    <location>
        <begin position="123"/>
        <end position="258"/>
    </location>
</feature>
<keyword evidence="1" id="KW-0862">Zinc</keyword>